<evidence type="ECO:0008006" key="3">
    <source>
        <dbReference type="Google" id="ProtNLM"/>
    </source>
</evidence>
<dbReference type="RefSeq" id="WP_346176618.1">
    <property type="nucleotide sequence ID" value="NZ_BAAASD010000023.1"/>
</dbReference>
<sequence length="222" mass="23408">MFTVTGEFEIHLTVGPVAGRADASSPYRALERYAAGRGWKFAHIVLDRGRVPSQPMLTLRADGALSAARSAAEAAAAGLAGAGFPVVRTKIEAAPWAAGVPASDEDGRALGPRYYFEHHVKLLLDTPGAAPALAGLAAAHSAHLSRNARRVRPDGRAERFLTQRCRLVGRDTAGRRLEALTAALRAGGGGGPEILSVEREFVVYDSDESLDAGWMAEEGAAR</sequence>
<proteinExistence type="predicted"/>
<evidence type="ECO:0000313" key="2">
    <source>
        <dbReference type="Proteomes" id="UP001500253"/>
    </source>
</evidence>
<reference evidence="2" key="1">
    <citation type="journal article" date="2019" name="Int. J. Syst. Evol. Microbiol.">
        <title>The Global Catalogue of Microorganisms (GCM) 10K type strain sequencing project: providing services to taxonomists for standard genome sequencing and annotation.</title>
        <authorList>
            <consortium name="The Broad Institute Genomics Platform"/>
            <consortium name="The Broad Institute Genome Sequencing Center for Infectious Disease"/>
            <person name="Wu L."/>
            <person name="Ma J."/>
        </authorList>
    </citation>
    <scope>NUCLEOTIDE SEQUENCE [LARGE SCALE GENOMIC DNA]</scope>
    <source>
        <strain evidence="2">JCM 4316</strain>
    </source>
</reference>
<protein>
    <recommendedName>
        <fullName evidence="3">Ankyrin</fullName>
    </recommendedName>
</protein>
<gene>
    <name evidence="1" type="ORF">GCM10010246_49820</name>
</gene>
<accession>A0ABP5TNN9</accession>
<evidence type="ECO:0000313" key="1">
    <source>
        <dbReference type="EMBL" id="GAA2354848.1"/>
    </source>
</evidence>
<dbReference type="EMBL" id="BAAASD010000023">
    <property type="protein sequence ID" value="GAA2354848.1"/>
    <property type="molecule type" value="Genomic_DNA"/>
</dbReference>
<keyword evidence="2" id="KW-1185">Reference proteome</keyword>
<comment type="caution">
    <text evidence="1">The sequence shown here is derived from an EMBL/GenBank/DDBJ whole genome shotgun (WGS) entry which is preliminary data.</text>
</comment>
<dbReference type="Proteomes" id="UP001500253">
    <property type="component" value="Unassembled WGS sequence"/>
</dbReference>
<name>A0ABP5TNN9_9ACTN</name>
<organism evidence="1 2">
    <name type="scientific">Streptomyces cuspidosporus</name>
    <dbReference type="NCBI Taxonomy" id="66882"/>
    <lineage>
        <taxon>Bacteria</taxon>
        <taxon>Bacillati</taxon>
        <taxon>Actinomycetota</taxon>
        <taxon>Actinomycetes</taxon>
        <taxon>Kitasatosporales</taxon>
        <taxon>Streptomycetaceae</taxon>
        <taxon>Streptomyces</taxon>
    </lineage>
</organism>